<gene>
    <name evidence="4" type="ORF">BVC80_1835g324</name>
</gene>
<dbReference type="PANTHER" id="PTHR47270:SF3">
    <property type="entry name" value="HYPOTETICAL PROTEIN"/>
    <property type="match status" value="1"/>
</dbReference>
<feature type="region of interest" description="Disordered" evidence="2">
    <location>
        <begin position="454"/>
        <end position="476"/>
    </location>
</feature>
<dbReference type="OrthoDB" id="658575at2759"/>
<dbReference type="InParanoid" id="A0A200R5E0"/>
<dbReference type="PANTHER" id="PTHR47270">
    <property type="entry name" value="PROTEIN MLP1-LIKE"/>
    <property type="match status" value="1"/>
</dbReference>
<feature type="domain" description="C2 NT-type" evidence="3">
    <location>
        <begin position="6"/>
        <end position="141"/>
    </location>
</feature>
<feature type="coiled-coil region" evidence="1">
    <location>
        <begin position="673"/>
        <end position="738"/>
    </location>
</feature>
<feature type="compositionally biased region" description="Low complexity" evidence="2">
    <location>
        <begin position="175"/>
        <end position="188"/>
    </location>
</feature>
<dbReference type="OMA" id="QMDSNAD"/>
<feature type="region of interest" description="Disordered" evidence="2">
    <location>
        <begin position="1461"/>
        <end position="1489"/>
    </location>
</feature>
<dbReference type="PROSITE" id="PS51840">
    <property type="entry name" value="C2_NT"/>
    <property type="match status" value="1"/>
</dbReference>
<organism evidence="4 5">
    <name type="scientific">Macleaya cordata</name>
    <name type="common">Five-seeded plume-poppy</name>
    <name type="synonym">Bocconia cordata</name>
    <dbReference type="NCBI Taxonomy" id="56857"/>
    <lineage>
        <taxon>Eukaryota</taxon>
        <taxon>Viridiplantae</taxon>
        <taxon>Streptophyta</taxon>
        <taxon>Embryophyta</taxon>
        <taxon>Tracheophyta</taxon>
        <taxon>Spermatophyta</taxon>
        <taxon>Magnoliopsida</taxon>
        <taxon>Ranunculales</taxon>
        <taxon>Papaveraceae</taxon>
        <taxon>Papaveroideae</taxon>
        <taxon>Macleaya</taxon>
    </lineage>
</organism>
<feature type="coiled-coil region" evidence="1">
    <location>
        <begin position="971"/>
        <end position="1149"/>
    </location>
</feature>
<keyword evidence="5" id="KW-1185">Reference proteome</keyword>
<dbReference type="EMBL" id="MVGT01000437">
    <property type="protein sequence ID" value="OVA17925.1"/>
    <property type="molecule type" value="Genomic_DNA"/>
</dbReference>
<dbReference type="STRING" id="56857.A0A200R5E0"/>
<evidence type="ECO:0000313" key="4">
    <source>
        <dbReference type="EMBL" id="OVA17925.1"/>
    </source>
</evidence>
<evidence type="ECO:0000259" key="3">
    <source>
        <dbReference type="PROSITE" id="PS51840"/>
    </source>
</evidence>
<sequence length="1617" mass="184080">MFRLHRHKSEKSGEKIDFKFSHFNALQVPKGWDKLIMSMVSVETGKTTAKSSKALVRNGKCQWTETLSESIWVSQDETSKELEQSLLKLVVSMGSSRSGILGETIINLTSYSSSKTYVPVSLPLKKCNHGTVLQFKLQCLTPRTTLRDAKLQQRTSNVDNMNEEYDDIENKSDTSDSTYTRSIGSSSSNHLAGTSHPGELESRNTSFSASRHSSDSVEGSLERINFSPRNNLNGDNVIGAQESFGSPRNAIYGAGAVDLSRSNHSSFNSKFTGSGSNVQSQRLEFGQNTSDVLGTSSLRDAGSKDLLEAAEDTIEELRAEARMWERNARKLMVDLETLRKELTDQSRNHANLDMELSAAHTERDGLKKEIEQLKILLEEWKMKEMGTENSNFQAEGVTHIQKELEAEIKFQKESSAALALQLQKTQESNLELVSILQELEETIEKQRLELNDLSEVKKKSGDEENNDPGNEDAKNLAADDSSNLALQLQELQESHKELQATVKLLEETLEDKNKELELERNLRKRSLLDIEAERTSKLSAKDEEIIKLEARLSDLLNAQCSHEMTSVGEGNSDLIREIETLKEKVQELEKDCNELTDENLELLFKLKESKKDHLTGGTSFNSSSNKLQASISPSTSEYEVELLRSQIYQLEQEMKKNAAHRDGATADYLKSQVIDLQNKCTDLEIQLQSFQDKAHNLDAQLCNTQVKAEEQELEINTLKQQLQQYQERKKEEDQLEKLELHGSKEMCEFFQELYNQLQLALAHVKKPWYKISSDVNTESENNLEQHPNAADLITQKEQAEAILNKVTDLNKLLEAKIKECEVEFQHTEARHGIKDANVTEAQNNLEECSLKDNSLYLPIQEVENLKMELEAKVADLSKELVAKISENEELKTGLLSKEEEIEALRCCQTEFEAQISNLQKENHELEQNLEIVSRESSITSKCLDEVRNDVMVLSSSLDSHLSANKMLERNSSELESGKRELELHLSELEEENVQLSERISGLEAQLRYLTDEKESGRLELENSKCLATDLKNEIGRLEAEIETQKVELKQKLQDMQKRWSEAQEECEYLKKANPKLQATAESLIEECSTIQRLNRELKKQKLELHERCTHLEAELRESRKSFSECCKKVENLEAAYSSMQEEIASKEKFLNAELDALFHENKENKEKLILEESLLNQRYLEKAVEVENLQREVSHLTEQIGSTHDERERIASNAVLEVSSLRVDKAKLESALQEAQAKVKSSETELHTLQLESRTKVQELISELATSKNNQEMLMADHEKLQRLLDNVKSSEERFKSTVIGLERKLSASEYERQQQVEEVASLKVQLQKIAQLQDEILSQKSSLNEIKFEKSKVEASLQLLSEECEELKAERTSFVEKISSMQMSVPELEDCKRSRVALEEKLLRLEGDLTAKEALCAQDAELKNELNRIKRANSQLQRKVQCLEEEKDECLKRAQALEEELKSKEGKQQRSRSSSKDTLGSESDTDNNILHEELKHSEGDNKYHDNNGKHLVIGADLLSKIELLENALAEALDANEMYKAQLKKLLTDGQQGHANAPKRSTSEGVTVRKTSSLEAELKDLRERYFHMSLRFAEVEAEREELVMKVKSLKSGKRWFS</sequence>
<feature type="coiled-coil region" evidence="1">
    <location>
        <begin position="300"/>
        <end position="383"/>
    </location>
</feature>
<comment type="caution">
    <text evidence="4">The sequence shown here is derived from an EMBL/GenBank/DDBJ whole genome shotgun (WGS) entry which is preliminary data.</text>
</comment>
<feature type="coiled-coil region" evidence="1">
    <location>
        <begin position="481"/>
        <end position="605"/>
    </location>
</feature>
<accession>A0A200R5E0</accession>
<feature type="compositionally biased region" description="Polar residues" evidence="2">
    <location>
        <begin position="1477"/>
        <end position="1489"/>
    </location>
</feature>
<feature type="region of interest" description="Disordered" evidence="2">
    <location>
        <begin position="151"/>
        <end position="220"/>
    </location>
</feature>
<keyword evidence="1" id="KW-0175">Coiled coil</keyword>
<evidence type="ECO:0000256" key="2">
    <source>
        <dbReference type="SAM" id="MobiDB-lite"/>
    </source>
</evidence>
<feature type="coiled-coil region" evidence="1">
    <location>
        <begin position="1522"/>
        <end position="1549"/>
    </location>
</feature>
<dbReference type="Pfam" id="PF10358">
    <property type="entry name" value="NT-C2"/>
    <property type="match status" value="1"/>
</dbReference>
<reference evidence="4 5" key="1">
    <citation type="journal article" date="2017" name="Mol. Plant">
        <title>The Genome of Medicinal Plant Macleaya cordata Provides New Insights into Benzylisoquinoline Alkaloids Metabolism.</title>
        <authorList>
            <person name="Liu X."/>
            <person name="Liu Y."/>
            <person name="Huang P."/>
            <person name="Ma Y."/>
            <person name="Qing Z."/>
            <person name="Tang Q."/>
            <person name="Cao H."/>
            <person name="Cheng P."/>
            <person name="Zheng Y."/>
            <person name="Yuan Z."/>
            <person name="Zhou Y."/>
            <person name="Liu J."/>
            <person name="Tang Z."/>
            <person name="Zhuo Y."/>
            <person name="Zhang Y."/>
            <person name="Yu L."/>
            <person name="Huang J."/>
            <person name="Yang P."/>
            <person name="Peng Q."/>
            <person name="Zhang J."/>
            <person name="Jiang W."/>
            <person name="Zhang Z."/>
            <person name="Lin K."/>
            <person name="Ro D.K."/>
            <person name="Chen X."/>
            <person name="Xiong X."/>
            <person name="Shang Y."/>
            <person name="Huang S."/>
            <person name="Zeng J."/>
        </authorList>
    </citation>
    <scope>NUCLEOTIDE SEQUENCE [LARGE SCALE GENOMIC DNA]</scope>
    <source>
        <strain evidence="5">cv. BLH2017</strain>
        <tissue evidence="4">Root</tissue>
    </source>
</reference>
<dbReference type="Proteomes" id="UP000195402">
    <property type="component" value="Unassembled WGS sequence"/>
</dbReference>
<protein>
    <submittedName>
        <fullName evidence="4">EEIG1/EHBP1 N-terminal domain</fullName>
    </submittedName>
</protein>
<proteinExistence type="predicted"/>
<feature type="coiled-coil region" evidence="1">
    <location>
        <begin position="1179"/>
        <end position="1252"/>
    </location>
</feature>
<feature type="coiled-coil region" evidence="1">
    <location>
        <begin position="796"/>
        <end position="830"/>
    </location>
</feature>
<name>A0A200R5E0_MACCD</name>
<feature type="coiled-coil region" evidence="1">
    <location>
        <begin position="859"/>
        <end position="935"/>
    </location>
</feature>
<evidence type="ECO:0000313" key="5">
    <source>
        <dbReference type="Proteomes" id="UP000195402"/>
    </source>
</evidence>
<dbReference type="InterPro" id="IPR019448">
    <property type="entry name" value="NT-C2"/>
</dbReference>
<evidence type="ECO:0000256" key="1">
    <source>
        <dbReference type="SAM" id="Coils"/>
    </source>
</evidence>